<dbReference type="InterPro" id="IPR013249">
    <property type="entry name" value="RNA_pol_sigma70_r4_t2"/>
</dbReference>
<evidence type="ECO:0000256" key="2">
    <source>
        <dbReference type="ARBA" id="ARBA00023015"/>
    </source>
</evidence>
<evidence type="ECO:0000259" key="6">
    <source>
        <dbReference type="Pfam" id="PF08281"/>
    </source>
</evidence>
<name>A0ABZ2Z7F7_9BACT</name>
<dbReference type="SUPFAM" id="SSF88946">
    <property type="entry name" value="Sigma2 domain of RNA polymerase sigma factors"/>
    <property type="match status" value="1"/>
</dbReference>
<evidence type="ECO:0000313" key="8">
    <source>
        <dbReference type="Proteomes" id="UP001449657"/>
    </source>
</evidence>
<evidence type="ECO:0000256" key="1">
    <source>
        <dbReference type="ARBA" id="ARBA00010641"/>
    </source>
</evidence>
<gene>
    <name evidence="7" type="ORF">WJU22_08300</name>
</gene>
<evidence type="ECO:0000256" key="4">
    <source>
        <dbReference type="ARBA" id="ARBA00023163"/>
    </source>
</evidence>
<dbReference type="InterPro" id="IPR039425">
    <property type="entry name" value="RNA_pol_sigma-70-like"/>
</dbReference>
<sequence>MLDLAAFEKLFREHHSHCLAFAVHYTGDPWEAEEVVQLVFSQLWEKRENIRISGSERSYLFTAIRNMAISQWRKQQVRTEKEFAFGKMQDDSVQLSVQARELEGRLEMALGKLPERCREVFVLSRKEQLKYAEIATVMNISVKTVENQMGKALRILHEELRDYLHLFFDTGWGMGAPARVFFPSS</sequence>
<dbReference type="Gene3D" id="1.10.10.10">
    <property type="entry name" value="Winged helix-like DNA-binding domain superfamily/Winged helix DNA-binding domain"/>
    <property type="match status" value="1"/>
</dbReference>
<dbReference type="Proteomes" id="UP001449657">
    <property type="component" value="Chromosome"/>
</dbReference>
<dbReference type="SUPFAM" id="SSF88659">
    <property type="entry name" value="Sigma3 and sigma4 domains of RNA polymerase sigma factors"/>
    <property type="match status" value="1"/>
</dbReference>
<dbReference type="NCBIfam" id="TIGR02937">
    <property type="entry name" value="sigma70-ECF"/>
    <property type="match status" value="1"/>
</dbReference>
<accession>A0ABZ2Z7F7</accession>
<dbReference type="InterPro" id="IPR014284">
    <property type="entry name" value="RNA_pol_sigma-70_dom"/>
</dbReference>
<dbReference type="EMBL" id="CP150096">
    <property type="protein sequence ID" value="WZN48174.1"/>
    <property type="molecule type" value="Genomic_DNA"/>
</dbReference>
<organism evidence="7 8">
    <name type="scientific">Chitinophaga caseinilytica</name>
    <dbReference type="NCBI Taxonomy" id="2267521"/>
    <lineage>
        <taxon>Bacteria</taxon>
        <taxon>Pseudomonadati</taxon>
        <taxon>Bacteroidota</taxon>
        <taxon>Chitinophagia</taxon>
        <taxon>Chitinophagales</taxon>
        <taxon>Chitinophagaceae</taxon>
        <taxon>Chitinophaga</taxon>
    </lineage>
</organism>
<proteinExistence type="inferred from homology"/>
<feature type="domain" description="RNA polymerase sigma-70 region 2" evidence="5">
    <location>
        <begin position="10"/>
        <end position="76"/>
    </location>
</feature>
<evidence type="ECO:0000259" key="5">
    <source>
        <dbReference type="Pfam" id="PF04542"/>
    </source>
</evidence>
<keyword evidence="8" id="KW-1185">Reference proteome</keyword>
<dbReference type="InterPro" id="IPR007627">
    <property type="entry name" value="RNA_pol_sigma70_r2"/>
</dbReference>
<dbReference type="NCBIfam" id="TIGR02985">
    <property type="entry name" value="Sig70_bacteroi1"/>
    <property type="match status" value="1"/>
</dbReference>
<dbReference type="InterPro" id="IPR036388">
    <property type="entry name" value="WH-like_DNA-bd_sf"/>
</dbReference>
<keyword evidence="4" id="KW-0804">Transcription</keyword>
<dbReference type="InterPro" id="IPR013325">
    <property type="entry name" value="RNA_pol_sigma_r2"/>
</dbReference>
<evidence type="ECO:0000313" key="7">
    <source>
        <dbReference type="EMBL" id="WZN48174.1"/>
    </source>
</evidence>
<dbReference type="Pfam" id="PF04542">
    <property type="entry name" value="Sigma70_r2"/>
    <property type="match status" value="1"/>
</dbReference>
<reference evidence="7 8" key="1">
    <citation type="submission" date="2024-03" db="EMBL/GenBank/DDBJ databases">
        <title>Chitinophaga caseinilytica sp. nov., a casein hydrolysing bacterium isolated from forest soil.</title>
        <authorList>
            <person name="Lee D.S."/>
            <person name="Han D.M."/>
            <person name="Baek J.H."/>
            <person name="Choi D.G."/>
            <person name="Jeon J.H."/>
            <person name="Jeon C.O."/>
        </authorList>
    </citation>
    <scope>NUCLEOTIDE SEQUENCE [LARGE SCALE GENOMIC DNA]</scope>
    <source>
        <strain evidence="7 8">KACC 19118</strain>
    </source>
</reference>
<dbReference type="CDD" id="cd06171">
    <property type="entry name" value="Sigma70_r4"/>
    <property type="match status" value="1"/>
</dbReference>
<comment type="similarity">
    <text evidence="1">Belongs to the sigma-70 factor family. ECF subfamily.</text>
</comment>
<dbReference type="Pfam" id="PF08281">
    <property type="entry name" value="Sigma70_r4_2"/>
    <property type="match status" value="1"/>
</dbReference>
<evidence type="ECO:0000256" key="3">
    <source>
        <dbReference type="ARBA" id="ARBA00023082"/>
    </source>
</evidence>
<keyword evidence="3" id="KW-0731">Sigma factor</keyword>
<dbReference type="InterPro" id="IPR013324">
    <property type="entry name" value="RNA_pol_sigma_r3/r4-like"/>
</dbReference>
<feature type="domain" description="RNA polymerase sigma factor 70 region 4 type 2" evidence="6">
    <location>
        <begin position="105"/>
        <end position="154"/>
    </location>
</feature>
<dbReference type="PANTHER" id="PTHR43133">
    <property type="entry name" value="RNA POLYMERASE ECF-TYPE SIGMA FACTO"/>
    <property type="match status" value="1"/>
</dbReference>
<dbReference type="RefSeq" id="WP_341842771.1">
    <property type="nucleotide sequence ID" value="NZ_CP149792.1"/>
</dbReference>
<protein>
    <submittedName>
        <fullName evidence="7">RNA polymerase sigma-70 factor</fullName>
    </submittedName>
</protein>
<keyword evidence="2" id="KW-0805">Transcription regulation</keyword>
<dbReference type="PANTHER" id="PTHR43133:SF46">
    <property type="entry name" value="RNA POLYMERASE SIGMA-70 FACTOR ECF SUBFAMILY"/>
    <property type="match status" value="1"/>
</dbReference>
<dbReference type="InterPro" id="IPR014327">
    <property type="entry name" value="RNA_pol_sigma70_bacteroid"/>
</dbReference>
<dbReference type="Gene3D" id="1.10.1740.10">
    <property type="match status" value="1"/>
</dbReference>